<evidence type="ECO:0000259" key="7">
    <source>
        <dbReference type="PROSITE" id="PS51900"/>
    </source>
</evidence>
<evidence type="ECO:0000313" key="9">
    <source>
        <dbReference type="Proteomes" id="UP000484858"/>
    </source>
</evidence>
<accession>A0A829X5B5</accession>
<dbReference type="Gene3D" id="1.10.443.10">
    <property type="entry name" value="Intergrase catalytic core"/>
    <property type="match status" value="1"/>
</dbReference>
<comment type="similarity">
    <text evidence="1">Belongs to the 'phage' integrase family.</text>
</comment>
<dbReference type="PROSITE" id="PS51898">
    <property type="entry name" value="TYR_RECOMBINASE"/>
    <property type="match status" value="1"/>
</dbReference>
<dbReference type="AlphaFoldDB" id="A0A829X5B5"/>
<evidence type="ECO:0000256" key="3">
    <source>
        <dbReference type="ARBA" id="ARBA00023125"/>
    </source>
</evidence>
<evidence type="ECO:0000259" key="6">
    <source>
        <dbReference type="PROSITE" id="PS51898"/>
    </source>
</evidence>
<evidence type="ECO:0000256" key="4">
    <source>
        <dbReference type="ARBA" id="ARBA00023172"/>
    </source>
</evidence>
<dbReference type="InterPro" id="IPR046668">
    <property type="entry name" value="DUF6538"/>
</dbReference>
<dbReference type="InterPro" id="IPR002104">
    <property type="entry name" value="Integrase_catalytic"/>
</dbReference>
<dbReference type="GO" id="GO:0015074">
    <property type="term" value="P:DNA integration"/>
    <property type="evidence" value="ECO:0007669"/>
    <property type="project" value="UniProtKB-KW"/>
</dbReference>
<dbReference type="Pfam" id="PF20172">
    <property type="entry name" value="DUF6538"/>
    <property type="match status" value="1"/>
</dbReference>
<dbReference type="PANTHER" id="PTHR30349:SF41">
    <property type="entry name" value="INTEGRASE_RECOMBINASE PROTEIN MJ0367-RELATED"/>
    <property type="match status" value="1"/>
</dbReference>
<sequence>MGRHCVATPYMTRRGSGWYLKIRIPSDIRPILGEHLVRSLRTSDKSTAQARALGMAASLDGVFMSIRRQALELITGVRDDKRSLADLRQFLQDHADELATQPRSFTEPFIRSLRRIGGLEATRNRQDQFWLDHQHDIIEAIGTARTEGEADGLARAIREGAAHTAPLQIPEAPSQLPVPVRRGSSKPWPSFIEGFFAKKGISEKTKKSYLAALGELEQHIGPKKARDITRSDIQDFIDHLETRPNLRGGVLHRDSVKRYKSHLNTFFEWCCAREYVPDINMRSIQIRDRTPEEKLDIPRRAFTETELETIFHSPLFTGYKGHESRSTPGTCKDRITDYWFMLVMALTGARHSELALSPATLTKLGDVCCISALHATKTRQSKRLIPVIPDLERTGFIDYAKRVERDGRDGLLFPTPMHNGKIAQDAAGAWSKRLNRYLDDIGLDGADLVGYSFRHTCRQMLRAGAIGDELMNKVFGHASGTVGSNYGKHLSPQEARLVYENVGFGADLSHLWPRRTKLTKM</sequence>
<comment type="caution">
    <text evidence="8">The sequence shown here is derived from an EMBL/GenBank/DDBJ whole genome shotgun (WGS) entry which is preliminary data.</text>
</comment>
<dbReference type="InterPro" id="IPR004107">
    <property type="entry name" value="Integrase_SAM-like_N"/>
</dbReference>
<dbReference type="InterPro" id="IPR010998">
    <property type="entry name" value="Integrase_recombinase_N"/>
</dbReference>
<organism evidence="8 9">
    <name type="scientific">Gluconobacter oxydans NBRC 3293</name>
    <dbReference type="NCBI Taxonomy" id="1315969"/>
    <lineage>
        <taxon>Bacteria</taxon>
        <taxon>Pseudomonadati</taxon>
        <taxon>Pseudomonadota</taxon>
        <taxon>Alphaproteobacteria</taxon>
        <taxon>Acetobacterales</taxon>
        <taxon>Acetobacteraceae</taxon>
        <taxon>Gluconobacter</taxon>
    </lineage>
</organism>
<evidence type="ECO:0000313" key="8">
    <source>
        <dbReference type="EMBL" id="GEM15766.1"/>
    </source>
</evidence>
<dbReference type="SUPFAM" id="SSF56349">
    <property type="entry name" value="DNA breaking-rejoining enzymes"/>
    <property type="match status" value="1"/>
</dbReference>
<dbReference type="Gene3D" id="1.10.150.130">
    <property type="match status" value="1"/>
</dbReference>
<dbReference type="GO" id="GO:0006310">
    <property type="term" value="P:DNA recombination"/>
    <property type="evidence" value="ECO:0007669"/>
    <property type="project" value="UniProtKB-KW"/>
</dbReference>
<reference evidence="8 9" key="1">
    <citation type="submission" date="2013-04" db="EMBL/GenBank/DDBJ databases">
        <title>Gluconobacter oxydans NBRC 3293 whole genome sequence.</title>
        <authorList>
            <person name="Matsutani M."/>
            <person name="Yakushi T."/>
            <person name="Matsushita K."/>
        </authorList>
    </citation>
    <scope>NUCLEOTIDE SEQUENCE [LARGE SCALE GENOMIC DNA]</scope>
    <source>
        <strain evidence="8 9">NBRC 3293</strain>
    </source>
</reference>
<dbReference type="InterPro" id="IPR044068">
    <property type="entry name" value="CB"/>
</dbReference>
<keyword evidence="3 5" id="KW-0238">DNA-binding</keyword>
<dbReference type="GO" id="GO:0003677">
    <property type="term" value="F:DNA binding"/>
    <property type="evidence" value="ECO:0007669"/>
    <property type="project" value="UniProtKB-UniRule"/>
</dbReference>
<dbReference type="InterPro" id="IPR011010">
    <property type="entry name" value="DNA_brk_join_enz"/>
</dbReference>
<dbReference type="InterPro" id="IPR050090">
    <property type="entry name" value="Tyrosine_recombinase_XerCD"/>
</dbReference>
<dbReference type="InterPro" id="IPR013762">
    <property type="entry name" value="Integrase-like_cat_sf"/>
</dbReference>
<evidence type="ECO:0000256" key="1">
    <source>
        <dbReference type="ARBA" id="ARBA00008857"/>
    </source>
</evidence>
<evidence type="ECO:0000256" key="5">
    <source>
        <dbReference type="PROSITE-ProRule" id="PRU01248"/>
    </source>
</evidence>
<protein>
    <submittedName>
        <fullName evidence="8">Phage integrase</fullName>
    </submittedName>
</protein>
<name>A0A829X5B5_GLUOY</name>
<dbReference type="PROSITE" id="PS51900">
    <property type="entry name" value="CB"/>
    <property type="match status" value="1"/>
</dbReference>
<evidence type="ECO:0000256" key="2">
    <source>
        <dbReference type="ARBA" id="ARBA00022908"/>
    </source>
</evidence>
<feature type="domain" description="Core-binding (CB)" evidence="7">
    <location>
        <begin position="186"/>
        <end position="271"/>
    </location>
</feature>
<gene>
    <name evidence="8" type="ORF">NBRC3293_0263</name>
</gene>
<keyword evidence="2" id="KW-0229">DNA integration</keyword>
<dbReference type="PANTHER" id="PTHR30349">
    <property type="entry name" value="PHAGE INTEGRASE-RELATED"/>
    <property type="match status" value="1"/>
</dbReference>
<dbReference type="EMBL" id="BARJ01000002">
    <property type="protein sequence ID" value="GEM15766.1"/>
    <property type="molecule type" value="Genomic_DNA"/>
</dbReference>
<dbReference type="Proteomes" id="UP000484858">
    <property type="component" value="Unassembled WGS sequence"/>
</dbReference>
<proteinExistence type="inferred from homology"/>
<keyword evidence="4" id="KW-0233">DNA recombination</keyword>
<dbReference type="Pfam" id="PF13495">
    <property type="entry name" value="Phage_int_SAM_4"/>
    <property type="match status" value="1"/>
</dbReference>
<feature type="domain" description="Tyr recombinase" evidence="6">
    <location>
        <begin position="297"/>
        <end position="500"/>
    </location>
</feature>